<dbReference type="SUPFAM" id="SSF52540">
    <property type="entry name" value="P-loop containing nucleoside triphosphate hydrolases"/>
    <property type="match status" value="1"/>
</dbReference>
<evidence type="ECO:0000313" key="1">
    <source>
        <dbReference type="EMBL" id="GAI67107.1"/>
    </source>
</evidence>
<feature type="non-terminal residue" evidence="1">
    <location>
        <position position="1"/>
    </location>
</feature>
<gene>
    <name evidence="1" type="ORF">S06H3_65288</name>
</gene>
<evidence type="ECO:0008006" key="2">
    <source>
        <dbReference type="Google" id="ProtNLM"/>
    </source>
</evidence>
<organism evidence="1">
    <name type="scientific">marine sediment metagenome</name>
    <dbReference type="NCBI Taxonomy" id="412755"/>
    <lineage>
        <taxon>unclassified sequences</taxon>
        <taxon>metagenomes</taxon>
        <taxon>ecological metagenomes</taxon>
    </lineage>
</organism>
<dbReference type="PANTHER" id="PTHR35894:SF1">
    <property type="entry name" value="PHOSPHORIBULOKINASE _ URIDINE KINASE FAMILY"/>
    <property type="match status" value="1"/>
</dbReference>
<comment type="caution">
    <text evidence="1">The sequence shown here is derived from an EMBL/GenBank/DDBJ whole genome shotgun (WGS) entry which is preliminary data.</text>
</comment>
<dbReference type="PANTHER" id="PTHR35894">
    <property type="entry name" value="GENERAL SECRETION PATHWAY PROTEIN A-RELATED"/>
    <property type="match status" value="1"/>
</dbReference>
<accession>X1QF49</accession>
<feature type="non-terminal residue" evidence="1">
    <location>
        <position position="99"/>
    </location>
</feature>
<dbReference type="InterPro" id="IPR027417">
    <property type="entry name" value="P-loop_NTPase"/>
</dbReference>
<name>X1QF49_9ZZZZ</name>
<protein>
    <recommendedName>
        <fullName evidence="2">AAA family ATPase</fullName>
    </recommendedName>
</protein>
<dbReference type="InterPro" id="IPR052026">
    <property type="entry name" value="ExeA_AAA_ATPase_DNA-bind"/>
</dbReference>
<reference evidence="1" key="1">
    <citation type="journal article" date="2014" name="Front. Microbiol.">
        <title>High frequency of phylogenetically diverse reductive dehalogenase-homologous genes in deep subseafloor sedimentary metagenomes.</title>
        <authorList>
            <person name="Kawai M."/>
            <person name="Futagami T."/>
            <person name="Toyoda A."/>
            <person name="Takaki Y."/>
            <person name="Nishi S."/>
            <person name="Hori S."/>
            <person name="Arai W."/>
            <person name="Tsubouchi T."/>
            <person name="Morono Y."/>
            <person name="Uchiyama I."/>
            <person name="Ito T."/>
            <person name="Fujiyama A."/>
            <person name="Inagaki F."/>
            <person name="Takami H."/>
        </authorList>
    </citation>
    <scope>NUCLEOTIDE SEQUENCE</scope>
    <source>
        <strain evidence="1">Expedition CK06-06</strain>
    </source>
</reference>
<proteinExistence type="predicted"/>
<dbReference type="AlphaFoldDB" id="X1QF49"/>
<dbReference type="EMBL" id="BARV01043899">
    <property type="protein sequence ID" value="GAI67107.1"/>
    <property type="molecule type" value="Genomic_DNA"/>
</dbReference>
<sequence>ETYYGFLRKPFSTSPDERFYYNSPAHSKATKKLLHGVEHRLGLSVLIADIGMGKTTIARRMLNILSSTDVYEVALLVIIHPDITASWLLKKMSLQLGVE</sequence>